<name>A0AA39HHS2_9BILA</name>
<reference evidence="1" key="1">
    <citation type="submission" date="2023-06" db="EMBL/GenBank/DDBJ databases">
        <title>Genomic analysis of the entomopathogenic nematode Steinernema hermaphroditum.</title>
        <authorList>
            <person name="Schwarz E.M."/>
            <person name="Heppert J.K."/>
            <person name="Baniya A."/>
            <person name="Schwartz H.T."/>
            <person name="Tan C.-H."/>
            <person name="Antoshechkin I."/>
            <person name="Sternberg P.W."/>
            <person name="Goodrich-Blair H."/>
            <person name="Dillman A.R."/>
        </authorList>
    </citation>
    <scope>NUCLEOTIDE SEQUENCE</scope>
    <source>
        <strain evidence="1">PS9179</strain>
        <tissue evidence="1">Whole animal</tissue>
    </source>
</reference>
<gene>
    <name evidence="1" type="ORF">QR680_018379</name>
</gene>
<dbReference type="Proteomes" id="UP001175271">
    <property type="component" value="Unassembled WGS sequence"/>
</dbReference>
<dbReference type="EMBL" id="JAUCMV010000004">
    <property type="protein sequence ID" value="KAK0406117.1"/>
    <property type="molecule type" value="Genomic_DNA"/>
</dbReference>
<keyword evidence="2" id="KW-1185">Reference proteome</keyword>
<sequence length="148" mass="16585">MHLNRDEPEEPEEPEVEGRLVEELQDAILKSSSGYVNRLALAVPPQSTVQRIRSNDSEHFPALPPVAFGFLPSTNETTTRIIFNPNTYQSIFFALNVFGNAQLGRRNAIDFSLESLPGVSVWDCSGKGNCQRRYAPLRLNSVPNDRLK</sequence>
<evidence type="ECO:0000313" key="1">
    <source>
        <dbReference type="EMBL" id="KAK0406117.1"/>
    </source>
</evidence>
<comment type="caution">
    <text evidence="1">The sequence shown here is derived from an EMBL/GenBank/DDBJ whole genome shotgun (WGS) entry which is preliminary data.</text>
</comment>
<evidence type="ECO:0000313" key="2">
    <source>
        <dbReference type="Proteomes" id="UP001175271"/>
    </source>
</evidence>
<dbReference type="AlphaFoldDB" id="A0AA39HHS2"/>
<organism evidence="1 2">
    <name type="scientific">Steinernema hermaphroditum</name>
    <dbReference type="NCBI Taxonomy" id="289476"/>
    <lineage>
        <taxon>Eukaryota</taxon>
        <taxon>Metazoa</taxon>
        <taxon>Ecdysozoa</taxon>
        <taxon>Nematoda</taxon>
        <taxon>Chromadorea</taxon>
        <taxon>Rhabditida</taxon>
        <taxon>Tylenchina</taxon>
        <taxon>Panagrolaimomorpha</taxon>
        <taxon>Strongyloidoidea</taxon>
        <taxon>Steinernematidae</taxon>
        <taxon>Steinernema</taxon>
    </lineage>
</organism>
<accession>A0AA39HHS2</accession>
<proteinExistence type="predicted"/>
<protein>
    <submittedName>
        <fullName evidence="1">Uncharacterized protein</fullName>
    </submittedName>
</protein>